<name>A0A0D0DZB3_9AGAM</name>
<evidence type="ECO:0000313" key="6">
    <source>
        <dbReference type="Proteomes" id="UP000054538"/>
    </source>
</evidence>
<dbReference type="Proteomes" id="UP000054538">
    <property type="component" value="Unassembled WGS sequence"/>
</dbReference>
<organism evidence="5 6">
    <name type="scientific">Paxillus rubicundulus Ve08.2h10</name>
    <dbReference type="NCBI Taxonomy" id="930991"/>
    <lineage>
        <taxon>Eukaryota</taxon>
        <taxon>Fungi</taxon>
        <taxon>Dikarya</taxon>
        <taxon>Basidiomycota</taxon>
        <taxon>Agaricomycotina</taxon>
        <taxon>Agaricomycetes</taxon>
        <taxon>Agaricomycetidae</taxon>
        <taxon>Boletales</taxon>
        <taxon>Paxilineae</taxon>
        <taxon>Paxillaceae</taxon>
        <taxon>Paxillus</taxon>
    </lineage>
</organism>
<keyword evidence="6" id="KW-1185">Reference proteome</keyword>
<evidence type="ECO:0000256" key="1">
    <source>
        <dbReference type="ARBA" id="ARBA00010118"/>
    </source>
</evidence>
<dbReference type="PANTHER" id="PTHR12203">
    <property type="entry name" value="KDEL LYS-ASP-GLU-LEU CONTAINING - RELATED"/>
    <property type="match status" value="1"/>
</dbReference>
<dbReference type="SMART" id="SM00672">
    <property type="entry name" value="CAP10"/>
    <property type="match status" value="1"/>
</dbReference>
<sequence>MKTLERRDTQLIQRRRWIYPGCVFVFFMLAGFYAGRRDHASTDVDEAKSRTSWSSVSSQWLQFTRSTGPDVISEHPIPGLMAEAEDKFRKLLEKQSKTLPEAVAEYKRRYGRDPPRGFDEWWQFAKDNNVKLVDEFDAIVEDLEPFWVLSGEEMRRRAYQAGQLPSIDLVRIQDGEVIDVKIEKAFKDTERGHRSLGLRRLLEKIRRKLPNMDFPVNAKAEGRVLVPWAHQNYPNLTLQDSSGGVTSMVGEFTPDWSDRGSVWDAYRRTCPPDTAARQLYSSYRNPNADQPKALLRPSSGPSERFFFAETVDDSFDFCQNPWAHYKQGHFFSDWRTIPVLYPVFSPAKARGFADIRIPSHYYHGQNLRYTYGFDPKNREPKEVDDMEVPWDEKSDHIFWRGATTGGGSTPPGFSPSYQRHRFLRMGHEGSSANYTIVHASPSIPGNFISTTVPAKDLNRDIMDVAFVSAVGNYPGGVGELMRVHRFADSVPLGKHWSYKYLLDLDGMGYSGRFMALMASDSVPIKSTVYKEYFTDWLQPWLHYIPLSSSYTEIYNIHAYFSGPSASTIEIANATSPTTNDWSTTKKEGDDQLRRIARAGKQWKKTIGRTADMEAYVYRLCLEYGRLWADDREAMSFVL</sequence>
<keyword evidence="2 5" id="KW-0808">Transferase</keyword>
<keyword evidence="3" id="KW-0812">Transmembrane</keyword>
<reference evidence="5 6" key="1">
    <citation type="submission" date="2014-04" db="EMBL/GenBank/DDBJ databases">
        <authorList>
            <consortium name="DOE Joint Genome Institute"/>
            <person name="Kuo A."/>
            <person name="Kohler A."/>
            <person name="Jargeat P."/>
            <person name="Nagy L.G."/>
            <person name="Floudas D."/>
            <person name="Copeland A."/>
            <person name="Barry K.W."/>
            <person name="Cichocki N."/>
            <person name="Veneault-Fourrey C."/>
            <person name="LaButti K."/>
            <person name="Lindquist E.A."/>
            <person name="Lipzen A."/>
            <person name="Lundell T."/>
            <person name="Morin E."/>
            <person name="Murat C."/>
            <person name="Sun H."/>
            <person name="Tunlid A."/>
            <person name="Henrissat B."/>
            <person name="Grigoriev I.V."/>
            <person name="Hibbett D.S."/>
            <person name="Martin F."/>
            <person name="Nordberg H.P."/>
            <person name="Cantor M.N."/>
            <person name="Hua S.X."/>
        </authorList>
    </citation>
    <scope>NUCLEOTIDE SEQUENCE [LARGE SCALE GENOMIC DNA]</scope>
    <source>
        <strain evidence="5 6">Ve08.2h10</strain>
    </source>
</reference>
<evidence type="ECO:0000256" key="3">
    <source>
        <dbReference type="SAM" id="Phobius"/>
    </source>
</evidence>
<comment type="similarity">
    <text evidence="1">Belongs to the glycosyltransferase 90 family.</text>
</comment>
<dbReference type="InParanoid" id="A0A0D0DZB3"/>
<protein>
    <submittedName>
        <fullName evidence="5">Glycosyltransferase family 90 protein</fullName>
    </submittedName>
</protein>
<evidence type="ECO:0000256" key="2">
    <source>
        <dbReference type="ARBA" id="ARBA00022679"/>
    </source>
</evidence>
<dbReference type="PANTHER" id="PTHR12203:SF35">
    <property type="entry name" value="PROTEIN O-GLUCOSYLTRANSFERASE 1"/>
    <property type="match status" value="1"/>
</dbReference>
<reference evidence="6" key="2">
    <citation type="submission" date="2015-01" db="EMBL/GenBank/DDBJ databases">
        <title>Evolutionary Origins and Diversification of the Mycorrhizal Mutualists.</title>
        <authorList>
            <consortium name="DOE Joint Genome Institute"/>
            <consortium name="Mycorrhizal Genomics Consortium"/>
            <person name="Kohler A."/>
            <person name="Kuo A."/>
            <person name="Nagy L.G."/>
            <person name="Floudas D."/>
            <person name="Copeland A."/>
            <person name="Barry K.W."/>
            <person name="Cichocki N."/>
            <person name="Veneault-Fourrey C."/>
            <person name="LaButti K."/>
            <person name="Lindquist E.A."/>
            <person name="Lipzen A."/>
            <person name="Lundell T."/>
            <person name="Morin E."/>
            <person name="Murat C."/>
            <person name="Riley R."/>
            <person name="Ohm R."/>
            <person name="Sun H."/>
            <person name="Tunlid A."/>
            <person name="Henrissat B."/>
            <person name="Grigoriev I.V."/>
            <person name="Hibbett D.S."/>
            <person name="Martin F."/>
        </authorList>
    </citation>
    <scope>NUCLEOTIDE SEQUENCE [LARGE SCALE GENOMIC DNA]</scope>
    <source>
        <strain evidence="6">Ve08.2h10</strain>
    </source>
</reference>
<dbReference type="STRING" id="930991.A0A0D0DZB3"/>
<keyword evidence="3" id="KW-1133">Transmembrane helix</keyword>
<accession>A0A0D0DZB3</accession>
<dbReference type="EMBL" id="KN825019">
    <property type="protein sequence ID" value="KIK95811.1"/>
    <property type="molecule type" value="Genomic_DNA"/>
</dbReference>
<dbReference type="HOGENOM" id="CLU_005027_3_2_1"/>
<dbReference type="InterPro" id="IPR051091">
    <property type="entry name" value="O-Glucosyltr/Glycosyltrsf_90"/>
</dbReference>
<keyword evidence="3" id="KW-0472">Membrane</keyword>
<feature type="transmembrane region" description="Helical" evidence="3">
    <location>
        <begin position="17"/>
        <end position="35"/>
    </location>
</feature>
<evidence type="ECO:0000259" key="4">
    <source>
        <dbReference type="SMART" id="SM00672"/>
    </source>
</evidence>
<dbReference type="InterPro" id="IPR006598">
    <property type="entry name" value="CAP10"/>
</dbReference>
<proteinExistence type="inferred from homology"/>
<evidence type="ECO:0000313" key="5">
    <source>
        <dbReference type="EMBL" id="KIK95811.1"/>
    </source>
</evidence>
<dbReference type="AlphaFoldDB" id="A0A0D0DZB3"/>
<dbReference type="GO" id="GO:0016740">
    <property type="term" value="F:transferase activity"/>
    <property type="evidence" value="ECO:0007669"/>
    <property type="project" value="UniProtKB-KW"/>
</dbReference>
<dbReference type="Pfam" id="PF05686">
    <property type="entry name" value="Glyco_transf_90"/>
    <property type="match status" value="1"/>
</dbReference>
<gene>
    <name evidence="5" type="ORF">PAXRUDRAFT_826621</name>
</gene>
<feature type="domain" description="Glycosyl transferase CAP10" evidence="4">
    <location>
        <begin position="301"/>
        <end position="602"/>
    </location>
</feature>
<dbReference type="OrthoDB" id="202415at2759"/>